<keyword evidence="1" id="KW-0732">Signal</keyword>
<evidence type="ECO:0000313" key="3">
    <source>
        <dbReference type="Proteomes" id="UP000008068"/>
    </source>
</evidence>
<dbReference type="EMBL" id="GL379787">
    <property type="protein sequence ID" value="EGT31092.1"/>
    <property type="molecule type" value="Genomic_DNA"/>
</dbReference>
<accession>G0M9Z1</accession>
<proteinExistence type="predicted"/>
<dbReference type="AlphaFoldDB" id="G0M9Z1"/>
<name>G0M9Z1_CAEBE</name>
<evidence type="ECO:0000256" key="1">
    <source>
        <dbReference type="SAM" id="SignalP"/>
    </source>
</evidence>
<evidence type="ECO:0000313" key="2">
    <source>
        <dbReference type="EMBL" id="EGT31092.1"/>
    </source>
</evidence>
<dbReference type="InParanoid" id="G0M9Z1"/>
<sequence length="60" mass="6854">MKLPLFLLSVFLILPGSSAKKCGFFDKTKERISCVLMVINNYSGSLECDYSDQWEVVKNF</sequence>
<gene>
    <name evidence="2" type="ORF">CAEBREN_23464</name>
</gene>
<organism evidence="3">
    <name type="scientific">Caenorhabditis brenneri</name>
    <name type="common">Nematode worm</name>
    <dbReference type="NCBI Taxonomy" id="135651"/>
    <lineage>
        <taxon>Eukaryota</taxon>
        <taxon>Metazoa</taxon>
        <taxon>Ecdysozoa</taxon>
        <taxon>Nematoda</taxon>
        <taxon>Chromadorea</taxon>
        <taxon>Rhabditida</taxon>
        <taxon>Rhabditina</taxon>
        <taxon>Rhabditomorpha</taxon>
        <taxon>Rhabditoidea</taxon>
        <taxon>Rhabditidae</taxon>
        <taxon>Peloderinae</taxon>
        <taxon>Caenorhabditis</taxon>
    </lineage>
</organism>
<protein>
    <submittedName>
        <fullName evidence="2">Uncharacterized protein</fullName>
    </submittedName>
</protein>
<reference evidence="3" key="1">
    <citation type="submission" date="2011-07" db="EMBL/GenBank/DDBJ databases">
        <authorList>
            <consortium name="Caenorhabditis brenneri Sequencing and Analysis Consortium"/>
            <person name="Wilson R.K."/>
        </authorList>
    </citation>
    <scope>NUCLEOTIDE SEQUENCE [LARGE SCALE GENOMIC DNA]</scope>
    <source>
        <strain evidence="3">PB2801</strain>
    </source>
</reference>
<keyword evidence="3" id="KW-1185">Reference proteome</keyword>
<feature type="chain" id="PRO_5003403215" evidence="1">
    <location>
        <begin position="20"/>
        <end position="60"/>
    </location>
</feature>
<feature type="signal peptide" evidence="1">
    <location>
        <begin position="1"/>
        <end position="19"/>
    </location>
</feature>
<dbReference type="HOGENOM" id="CLU_2943879_0_0_1"/>
<dbReference type="Proteomes" id="UP000008068">
    <property type="component" value="Unassembled WGS sequence"/>
</dbReference>